<dbReference type="EMBL" id="BSXS01006340">
    <property type="protein sequence ID" value="GME85381.1"/>
    <property type="molecule type" value="Genomic_DNA"/>
</dbReference>
<organism evidence="1 2">
    <name type="scientific">Ambrosiozyma monospora</name>
    <name type="common">Yeast</name>
    <name type="synonym">Endomycopsis monosporus</name>
    <dbReference type="NCBI Taxonomy" id="43982"/>
    <lineage>
        <taxon>Eukaryota</taxon>
        <taxon>Fungi</taxon>
        <taxon>Dikarya</taxon>
        <taxon>Ascomycota</taxon>
        <taxon>Saccharomycotina</taxon>
        <taxon>Pichiomycetes</taxon>
        <taxon>Pichiales</taxon>
        <taxon>Pichiaceae</taxon>
        <taxon>Ambrosiozyma</taxon>
    </lineage>
</organism>
<protein>
    <submittedName>
        <fullName evidence="1">Unnamed protein product</fullName>
    </submittedName>
</protein>
<evidence type="ECO:0000313" key="1">
    <source>
        <dbReference type="EMBL" id="GME85381.1"/>
    </source>
</evidence>
<proteinExistence type="predicted"/>
<reference evidence="1" key="1">
    <citation type="submission" date="2023-04" db="EMBL/GenBank/DDBJ databases">
        <title>Ambrosiozyma monospora NBRC 10751.</title>
        <authorList>
            <person name="Ichikawa N."/>
            <person name="Sato H."/>
            <person name="Tonouchi N."/>
        </authorList>
    </citation>
    <scope>NUCLEOTIDE SEQUENCE</scope>
    <source>
        <strain evidence="1">NBRC 10751</strain>
    </source>
</reference>
<evidence type="ECO:0000313" key="2">
    <source>
        <dbReference type="Proteomes" id="UP001165064"/>
    </source>
</evidence>
<sequence length="129" mass="15223">MRFTELEIIKFQVVENCIRFNAMTKRFFITTTYNKNKKFAPRTFFLNDNISKLLMNFIVVVKQFTVLYLGTTFSVNKTGILKEILYKDQHQLTFRTSNLKDLKRKGDWMGLGGIKYRSKFKPQAQGQFG</sequence>
<gene>
    <name evidence="1" type="ORF">Amon02_000757200</name>
</gene>
<keyword evidence="2" id="KW-1185">Reference proteome</keyword>
<accession>A0ACB5TCV8</accession>
<comment type="caution">
    <text evidence="1">The sequence shown here is derived from an EMBL/GenBank/DDBJ whole genome shotgun (WGS) entry which is preliminary data.</text>
</comment>
<dbReference type="Proteomes" id="UP001165064">
    <property type="component" value="Unassembled WGS sequence"/>
</dbReference>
<name>A0ACB5TCV8_AMBMO</name>